<evidence type="ECO:0000256" key="1">
    <source>
        <dbReference type="SAM" id="MobiDB-lite"/>
    </source>
</evidence>
<dbReference type="CDD" id="cd00085">
    <property type="entry name" value="HNHc"/>
    <property type="match status" value="1"/>
</dbReference>
<dbReference type="GO" id="GO:0008270">
    <property type="term" value="F:zinc ion binding"/>
    <property type="evidence" value="ECO:0007669"/>
    <property type="project" value="InterPro"/>
</dbReference>
<sequence length="84" mass="8762">MDFTPAGKREIDAEKAAKNGGVKKCETCGIEVVPGQKSERGVSPPLNQPEREHLIPKSQGGGGSPSNGQVLCRGCNLGKSDTMP</sequence>
<keyword evidence="3" id="KW-0378">Hydrolase</keyword>
<dbReference type="GO" id="GO:0003676">
    <property type="term" value="F:nucleic acid binding"/>
    <property type="evidence" value="ECO:0007669"/>
    <property type="project" value="InterPro"/>
</dbReference>
<dbReference type="GO" id="GO:0004519">
    <property type="term" value="F:endonuclease activity"/>
    <property type="evidence" value="ECO:0007669"/>
    <property type="project" value="UniProtKB-KW"/>
</dbReference>
<feature type="domain" description="HNH" evidence="2">
    <location>
        <begin position="25"/>
        <end position="81"/>
    </location>
</feature>
<gene>
    <name evidence="3" type="ORF">HG543_34870</name>
</gene>
<keyword evidence="3" id="KW-0540">Nuclease</keyword>
<evidence type="ECO:0000313" key="4">
    <source>
        <dbReference type="Proteomes" id="UP000518300"/>
    </source>
</evidence>
<dbReference type="Proteomes" id="UP000518300">
    <property type="component" value="Unassembled WGS sequence"/>
</dbReference>
<reference evidence="3 4" key="1">
    <citation type="submission" date="2020-04" db="EMBL/GenBank/DDBJ databases">
        <title>Draft genome of Pyxidicoccus fallax type strain.</title>
        <authorList>
            <person name="Whitworth D.E."/>
        </authorList>
    </citation>
    <scope>NUCLEOTIDE SEQUENCE [LARGE SCALE GENOMIC DNA]</scope>
    <source>
        <strain evidence="3 4">DSM 14698</strain>
    </source>
</reference>
<protein>
    <submittedName>
        <fullName evidence="3">HNH endonuclease</fullName>
    </submittedName>
</protein>
<dbReference type="AlphaFoldDB" id="A0A848LQ38"/>
<keyword evidence="4" id="KW-1185">Reference proteome</keyword>
<evidence type="ECO:0000259" key="2">
    <source>
        <dbReference type="Pfam" id="PF01844"/>
    </source>
</evidence>
<dbReference type="RefSeq" id="WP_169349239.1">
    <property type="nucleotide sequence ID" value="NZ_JABBJJ010000218.1"/>
</dbReference>
<accession>A0A848LQ38</accession>
<dbReference type="Pfam" id="PF01844">
    <property type="entry name" value="HNH"/>
    <property type="match status" value="1"/>
</dbReference>
<organism evidence="3 4">
    <name type="scientific">Pyxidicoccus fallax</name>
    <dbReference type="NCBI Taxonomy" id="394095"/>
    <lineage>
        <taxon>Bacteria</taxon>
        <taxon>Pseudomonadati</taxon>
        <taxon>Myxococcota</taxon>
        <taxon>Myxococcia</taxon>
        <taxon>Myxococcales</taxon>
        <taxon>Cystobacterineae</taxon>
        <taxon>Myxococcaceae</taxon>
        <taxon>Pyxidicoccus</taxon>
    </lineage>
</organism>
<evidence type="ECO:0000313" key="3">
    <source>
        <dbReference type="EMBL" id="NMO20008.1"/>
    </source>
</evidence>
<dbReference type="Gene3D" id="1.10.30.50">
    <property type="match status" value="1"/>
</dbReference>
<keyword evidence="3" id="KW-0255">Endonuclease</keyword>
<name>A0A848LQ38_9BACT</name>
<feature type="region of interest" description="Disordered" evidence="1">
    <location>
        <begin position="35"/>
        <end position="84"/>
    </location>
</feature>
<comment type="caution">
    <text evidence="3">The sequence shown here is derived from an EMBL/GenBank/DDBJ whole genome shotgun (WGS) entry which is preliminary data.</text>
</comment>
<proteinExistence type="predicted"/>
<dbReference type="InterPro" id="IPR002711">
    <property type="entry name" value="HNH"/>
</dbReference>
<dbReference type="InterPro" id="IPR003615">
    <property type="entry name" value="HNH_nuc"/>
</dbReference>
<dbReference type="EMBL" id="JABBJJ010000218">
    <property type="protein sequence ID" value="NMO20008.1"/>
    <property type="molecule type" value="Genomic_DNA"/>
</dbReference>